<protein>
    <submittedName>
        <fullName evidence="2">Arsenate reductase (Glutaredoxin)</fullName>
    </submittedName>
</protein>
<name>A0ABQ2HWC8_9MICO</name>
<dbReference type="Pfam" id="PF03960">
    <property type="entry name" value="ArsC"/>
    <property type="match status" value="1"/>
</dbReference>
<evidence type="ECO:0000256" key="1">
    <source>
        <dbReference type="PROSITE-ProRule" id="PRU01282"/>
    </source>
</evidence>
<dbReference type="InterPro" id="IPR036249">
    <property type="entry name" value="Thioredoxin-like_sf"/>
</dbReference>
<dbReference type="PROSITE" id="PS51353">
    <property type="entry name" value="ARSC"/>
    <property type="match status" value="1"/>
</dbReference>
<comment type="caution">
    <text evidence="2">The sequence shown here is derived from an EMBL/GenBank/DDBJ whole genome shotgun (WGS) entry which is preliminary data.</text>
</comment>
<dbReference type="PANTHER" id="PTHR30041">
    <property type="entry name" value="ARSENATE REDUCTASE"/>
    <property type="match status" value="1"/>
</dbReference>
<sequence>MSDEVTILHNNRCSTSRAAMERLDEAHVSADVVDYLRHPLDAVALADLLDKLEDAPTDLVRRDAHFRELGLVEGDVQTRDQVIAVLAEHPRLMQRPVVVRGDRAIIGRPKERVAAFLLAE</sequence>
<evidence type="ECO:0000313" key="3">
    <source>
        <dbReference type="Proteomes" id="UP000623461"/>
    </source>
</evidence>
<dbReference type="Gene3D" id="3.40.30.10">
    <property type="entry name" value="Glutaredoxin"/>
    <property type="match status" value="1"/>
</dbReference>
<comment type="similarity">
    <text evidence="1">Belongs to the ArsC family.</text>
</comment>
<accession>A0ABQ2HWC8</accession>
<evidence type="ECO:0000313" key="2">
    <source>
        <dbReference type="EMBL" id="GGM92684.1"/>
    </source>
</evidence>
<dbReference type="RefSeq" id="WP_030194377.1">
    <property type="nucleotide sequence ID" value="NZ_BMNZ01000003.1"/>
</dbReference>
<dbReference type="InterPro" id="IPR006660">
    <property type="entry name" value="Arsenate_reductase-like"/>
</dbReference>
<reference evidence="3" key="1">
    <citation type="journal article" date="2019" name="Int. J. Syst. Evol. Microbiol.">
        <title>The Global Catalogue of Microorganisms (GCM) 10K type strain sequencing project: providing services to taxonomists for standard genome sequencing and annotation.</title>
        <authorList>
            <consortium name="The Broad Institute Genomics Platform"/>
            <consortium name="The Broad Institute Genome Sequencing Center for Infectious Disease"/>
            <person name="Wu L."/>
            <person name="Ma J."/>
        </authorList>
    </citation>
    <scope>NUCLEOTIDE SEQUENCE [LARGE SCALE GENOMIC DNA]</scope>
    <source>
        <strain evidence="3">JCM 1365</strain>
    </source>
</reference>
<gene>
    <name evidence="2" type="ORF">GCM10009721_18060</name>
</gene>
<dbReference type="PANTHER" id="PTHR30041:SF4">
    <property type="entry name" value="ARSENATE REDUCTASE"/>
    <property type="match status" value="1"/>
</dbReference>
<dbReference type="SUPFAM" id="SSF52833">
    <property type="entry name" value="Thioredoxin-like"/>
    <property type="match status" value="1"/>
</dbReference>
<proteinExistence type="inferred from homology"/>
<organism evidence="2 3">
    <name type="scientific">Terrabacter tumescens</name>
    <dbReference type="NCBI Taxonomy" id="60443"/>
    <lineage>
        <taxon>Bacteria</taxon>
        <taxon>Bacillati</taxon>
        <taxon>Actinomycetota</taxon>
        <taxon>Actinomycetes</taxon>
        <taxon>Micrococcales</taxon>
        <taxon>Intrasporangiaceae</taxon>
        <taxon>Terrabacter</taxon>
    </lineage>
</organism>
<keyword evidence="3" id="KW-1185">Reference proteome</keyword>
<dbReference type="Proteomes" id="UP000623461">
    <property type="component" value="Unassembled WGS sequence"/>
</dbReference>
<dbReference type="EMBL" id="BMNZ01000003">
    <property type="protein sequence ID" value="GGM92684.1"/>
    <property type="molecule type" value="Genomic_DNA"/>
</dbReference>